<sequence length="177" mass="19385">MHYITDYLSPVGLLRLASKGESLEGLWIDGQKYFCAGLTGETVRDDSLNIFKNTKDWLERYFAGQKPAVSELMLEPPGGEFRQSVWNILCRIPYGHVMTYGDIAREIAEKTGRSSMSGQAVGGAVSHNPVSIIIPCHRVVGTNGSLTGYAGGIAVKIKLLELEGVDMEHLFIPKNPC</sequence>
<evidence type="ECO:0000259" key="11">
    <source>
        <dbReference type="Pfam" id="PF02870"/>
    </source>
</evidence>
<keyword evidence="6 9" id="KW-0227">DNA damage</keyword>
<dbReference type="Gene3D" id="1.10.10.10">
    <property type="entry name" value="Winged helix-like DNA-binding domain superfamily/Winged helix DNA-binding domain"/>
    <property type="match status" value="1"/>
</dbReference>
<dbReference type="PANTHER" id="PTHR10815">
    <property type="entry name" value="METHYLATED-DNA--PROTEIN-CYSTEINE METHYLTRANSFERASE"/>
    <property type="match status" value="1"/>
</dbReference>
<evidence type="ECO:0000313" key="12">
    <source>
        <dbReference type="EMBL" id="PWJ79312.1"/>
    </source>
</evidence>
<comment type="catalytic activity">
    <reaction evidence="1 9">
        <text>a 4-O-methyl-thymidine in DNA + L-cysteinyl-[protein] = a thymidine in DNA + S-methyl-L-cysteinyl-[protein]</text>
        <dbReference type="Rhea" id="RHEA:53428"/>
        <dbReference type="Rhea" id="RHEA-COMP:10131"/>
        <dbReference type="Rhea" id="RHEA-COMP:10132"/>
        <dbReference type="Rhea" id="RHEA-COMP:13555"/>
        <dbReference type="Rhea" id="RHEA-COMP:13556"/>
        <dbReference type="ChEBI" id="CHEBI:29950"/>
        <dbReference type="ChEBI" id="CHEBI:82612"/>
        <dbReference type="ChEBI" id="CHEBI:137386"/>
        <dbReference type="ChEBI" id="CHEBI:137387"/>
        <dbReference type="EC" id="2.1.1.63"/>
    </reaction>
</comment>
<reference evidence="12 13" key="1">
    <citation type="submission" date="2018-05" db="EMBL/GenBank/DDBJ databases">
        <authorList>
            <person name="Goeker M."/>
            <person name="Huntemann M."/>
            <person name="Clum A."/>
            <person name="Pillay M."/>
            <person name="Palaniappan K."/>
            <person name="Varghese N."/>
            <person name="Mikhailova N."/>
            <person name="Stamatis D."/>
            <person name="Reddy T."/>
            <person name="Daum C."/>
            <person name="Shapiro N."/>
            <person name="Ivanova N."/>
            <person name="Kyrpides N."/>
            <person name="Woyke T."/>
        </authorList>
    </citation>
    <scope>NUCLEOTIDE SEQUENCE [LARGE SCALE GENOMIC DNA]</scope>
    <source>
        <strain evidence="12 13">DSM 26524</strain>
    </source>
</reference>
<evidence type="ECO:0000259" key="10">
    <source>
        <dbReference type="Pfam" id="PF01035"/>
    </source>
</evidence>
<keyword evidence="13" id="KW-1185">Reference proteome</keyword>
<comment type="subcellular location">
    <subcellularLocation>
        <location evidence="9">Cytoplasm</location>
    </subcellularLocation>
</comment>
<comment type="function">
    <text evidence="9">Involved in the cellular defense against the biological effects of O6-methylguanine (O6-MeG) and O4-methylthymine (O4-MeT) in DNA. Repairs the methylated nucleobase in DNA by stoichiometrically transferring the methyl group to a cysteine residue in the enzyme. This is a suicide reaction: the enzyme is irreversibly inactivated.</text>
</comment>
<evidence type="ECO:0000256" key="4">
    <source>
        <dbReference type="ARBA" id="ARBA00022603"/>
    </source>
</evidence>
<protein>
    <recommendedName>
        <fullName evidence="9">Methylated-DNA--protein-cysteine methyltransferase</fullName>
        <ecNumber evidence="9">2.1.1.63</ecNumber>
    </recommendedName>
    <alternativeName>
        <fullName evidence="9">6-O-methylguanine-DNA methyltransferase</fullName>
        <shortName evidence="9">MGMT</shortName>
    </alternativeName>
    <alternativeName>
        <fullName evidence="9">O-6-methylguanine-DNA-alkyltransferase</fullName>
    </alternativeName>
</protein>
<dbReference type="Proteomes" id="UP000245412">
    <property type="component" value="Unassembled WGS sequence"/>
</dbReference>
<dbReference type="PROSITE" id="PS00374">
    <property type="entry name" value="MGMT"/>
    <property type="match status" value="1"/>
</dbReference>
<dbReference type="InterPro" id="IPR014048">
    <property type="entry name" value="MethylDNA_cys_MeTrfase_DNA-bd"/>
</dbReference>
<dbReference type="GO" id="GO:0003908">
    <property type="term" value="F:methylated-DNA-[protein]-cysteine S-methyltransferase activity"/>
    <property type="evidence" value="ECO:0007669"/>
    <property type="project" value="UniProtKB-UniRule"/>
</dbReference>
<dbReference type="SUPFAM" id="SSF46767">
    <property type="entry name" value="Methylated DNA-protein cysteine methyltransferase, C-terminal domain"/>
    <property type="match status" value="1"/>
</dbReference>
<dbReference type="Gene3D" id="3.30.160.70">
    <property type="entry name" value="Methylated DNA-protein cysteine methyltransferase domain"/>
    <property type="match status" value="1"/>
</dbReference>
<dbReference type="CDD" id="cd06445">
    <property type="entry name" value="ATase"/>
    <property type="match status" value="1"/>
</dbReference>
<keyword evidence="3 9" id="KW-0963">Cytoplasm</keyword>
<proteinExistence type="inferred from homology"/>
<dbReference type="InterPro" id="IPR036388">
    <property type="entry name" value="WH-like_DNA-bd_sf"/>
</dbReference>
<dbReference type="GO" id="GO:0032259">
    <property type="term" value="P:methylation"/>
    <property type="evidence" value="ECO:0007669"/>
    <property type="project" value="UniProtKB-KW"/>
</dbReference>
<dbReference type="Pfam" id="PF01035">
    <property type="entry name" value="DNA_binding_1"/>
    <property type="match status" value="1"/>
</dbReference>
<keyword evidence="7 9" id="KW-0234">DNA repair</keyword>
<dbReference type="GO" id="GO:0006307">
    <property type="term" value="P:DNA alkylation repair"/>
    <property type="evidence" value="ECO:0007669"/>
    <property type="project" value="UniProtKB-UniRule"/>
</dbReference>
<dbReference type="InterPro" id="IPR008332">
    <property type="entry name" value="MethylG_MeTrfase_N"/>
</dbReference>
<dbReference type="EC" id="2.1.1.63" evidence="9"/>
<dbReference type="HAMAP" id="MF_00772">
    <property type="entry name" value="OGT"/>
    <property type="match status" value="1"/>
</dbReference>
<evidence type="ECO:0000256" key="3">
    <source>
        <dbReference type="ARBA" id="ARBA00022490"/>
    </source>
</evidence>
<evidence type="ECO:0000256" key="1">
    <source>
        <dbReference type="ARBA" id="ARBA00001286"/>
    </source>
</evidence>
<evidence type="ECO:0000313" key="13">
    <source>
        <dbReference type="Proteomes" id="UP000245412"/>
    </source>
</evidence>
<feature type="domain" description="Methylguanine DNA methyltransferase ribonuclease-like" evidence="11">
    <location>
        <begin position="6"/>
        <end position="74"/>
    </location>
</feature>
<comment type="similarity">
    <text evidence="2 9">Belongs to the MGMT family.</text>
</comment>
<dbReference type="Pfam" id="PF02870">
    <property type="entry name" value="Methyltransf_1N"/>
    <property type="match status" value="1"/>
</dbReference>
<dbReference type="AlphaFoldDB" id="A0AB73TB37"/>
<evidence type="ECO:0000256" key="2">
    <source>
        <dbReference type="ARBA" id="ARBA00008711"/>
    </source>
</evidence>
<dbReference type="PANTHER" id="PTHR10815:SF5">
    <property type="entry name" value="METHYLATED-DNA--PROTEIN-CYSTEINE METHYLTRANSFERASE"/>
    <property type="match status" value="1"/>
</dbReference>
<feature type="domain" description="Methylated-DNA-[protein]-cysteine S-methyltransferase DNA binding" evidence="10">
    <location>
        <begin position="80"/>
        <end position="165"/>
    </location>
</feature>
<dbReference type="GO" id="GO:0005737">
    <property type="term" value="C:cytoplasm"/>
    <property type="evidence" value="ECO:0007669"/>
    <property type="project" value="UniProtKB-SubCell"/>
</dbReference>
<evidence type="ECO:0000256" key="5">
    <source>
        <dbReference type="ARBA" id="ARBA00022679"/>
    </source>
</evidence>
<evidence type="ECO:0000256" key="8">
    <source>
        <dbReference type="ARBA" id="ARBA00049348"/>
    </source>
</evidence>
<comment type="caution">
    <text evidence="12">The sequence shown here is derived from an EMBL/GenBank/DDBJ whole genome shotgun (WGS) entry which is preliminary data.</text>
</comment>
<evidence type="ECO:0000256" key="9">
    <source>
        <dbReference type="HAMAP-Rule" id="MF_00772"/>
    </source>
</evidence>
<comment type="miscellaneous">
    <text evidence="9">This enzyme catalyzes only one turnover and therefore is not strictly catalytic. According to one definition, an enzyme is a biocatalyst that acts repeatedly and over many reaction cycles.</text>
</comment>
<gene>
    <name evidence="12" type="ORF">C7383_101693</name>
</gene>
<dbReference type="FunFam" id="1.10.10.10:FF:000214">
    <property type="entry name" value="Methylated-DNA--protein-cysteine methyltransferase"/>
    <property type="match status" value="1"/>
</dbReference>
<comment type="catalytic activity">
    <reaction evidence="8 9">
        <text>a 6-O-methyl-2'-deoxyguanosine in DNA + L-cysteinyl-[protein] = S-methyl-L-cysteinyl-[protein] + a 2'-deoxyguanosine in DNA</text>
        <dbReference type="Rhea" id="RHEA:24000"/>
        <dbReference type="Rhea" id="RHEA-COMP:10131"/>
        <dbReference type="Rhea" id="RHEA-COMP:10132"/>
        <dbReference type="Rhea" id="RHEA-COMP:11367"/>
        <dbReference type="Rhea" id="RHEA-COMP:11368"/>
        <dbReference type="ChEBI" id="CHEBI:29950"/>
        <dbReference type="ChEBI" id="CHEBI:82612"/>
        <dbReference type="ChEBI" id="CHEBI:85445"/>
        <dbReference type="ChEBI" id="CHEBI:85448"/>
        <dbReference type="EC" id="2.1.1.63"/>
    </reaction>
</comment>
<keyword evidence="4 9" id="KW-0489">Methyltransferase</keyword>
<dbReference type="SUPFAM" id="SSF53155">
    <property type="entry name" value="Methylated DNA-protein cysteine methyltransferase domain"/>
    <property type="match status" value="1"/>
</dbReference>
<dbReference type="InterPro" id="IPR023546">
    <property type="entry name" value="MGMT"/>
</dbReference>
<dbReference type="InterPro" id="IPR001497">
    <property type="entry name" value="MethylDNA_cys_MeTrfase_AS"/>
</dbReference>
<accession>A0AB73TB37</accession>
<evidence type="ECO:0000256" key="6">
    <source>
        <dbReference type="ARBA" id="ARBA00022763"/>
    </source>
</evidence>
<dbReference type="NCBIfam" id="TIGR00589">
    <property type="entry name" value="ogt"/>
    <property type="match status" value="1"/>
</dbReference>
<dbReference type="EMBL" id="QGGY01000001">
    <property type="protein sequence ID" value="PWJ79312.1"/>
    <property type="molecule type" value="Genomic_DNA"/>
</dbReference>
<dbReference type="InterPro" id="IPR036217">
    <property type="entry name" value="MethylDNA_cys_MeTrfase_DNAb"/>
</dbReference>
<dbReference type="RefSeq" id="WP_109624705.1">
    <property type="nucleotide sequence ID" value="NZ_JANKBI010000001.1"/>
</dbReference>
<keyword evidence="5 9" id="KW-0808">Transferase</keyword>
<name>A0AB73TB37_9FIRM</name>
<organism evidence="12 13">
    <name type="scientific">Murimonas intestini</name>
    <dbReference type="NCBI Taxonomy" id="1337051"/>
    <lineage>
        <taxon>Bacteria</taxon>
        <taxon>Bacillati</taxon>
        <taxon>Bacillota</taxon>
        <taxon>Clostridia</taxon>
        <taxon>Lachnospirales</taxon>
        <taxon>Lachnospiraceae</taxon>
        <taxon>Murimonas</taxon>
    </lineage>
</organism>
<evidence type="ECO:0000256" key="7">
    <source>
        <dbReference type="ARBA" id="ARBA00023204"/>
    </source>
</evidence>
<feature type="active site" description="Nucleophile; methyl group acceptor" evidence="9">
    <location>
        <position position="136"/>
    </location>
</feature>
<dbReference type="InterPro" id="IPR036631">
    <property type="entry name" value="MGMT_N_sf"/>
</dbReference>